<dbReference type="Pfam" id="PF01234">
    <property type="entry name" value="NNMT_PNMT_TEMT"/>
    <property type="match status" value="1"/>
</dbReference>
<keyword evidence="4" id="KW-0949">S-adenosyl-L-methionine</keyword>
<organism evidence="5 6">
    <name type="scientific">Hemibagrus guttatus</name>
    <dbReference type="NCBI Taxonomy" id="175788"/>
    <lineage>
        <taxon>Eukaryota</taxon>
        <taxon>Metazoa</taxon>
        <taxon>Chordata</taxon>
        <taxon>Craniata</taxon>
        <taxon>Vertebrata</taxon>
        <taxon>Euteleostomi</taxon>
        <taxon>Actinopterygii</taxon>
        <taxon>Neopterygii</taxon>
        <taxon>Teleostei</taxon>
        <taxon>Ostariophysi</taxon>
        <taxon>Siluriformes</taxon>
        <taxon>Bagridae</taxon>
        <taxon>Hemibagrus</taxon>
    </lineage>
</organism>
<dbReference type="PANTHER" id="PTHR10867:SF32">
    <property type="entry name" value="NICOTINAMIDE N-METHYLTRANSFERASE"/>
    <property type="match status" value="1"/>
</dbReference>
<dbReference type="Gene3D" id="3.40.50.150">
    <property type="entry name" value="Vaccinia Virus protein VP39"/>
    <property type="match status" value="1"/>
</dbReference>
<dbReference type="PROSITE" id="PS51681">
    <property type="entry name" value="SAM_MT_NNMT_PNMT_TEMT"/>
    <property type="match status" value="1"/>
</dbReference>
<dbReference type="GO" id="GO:0005829">
    <property type="term" value="C:cytosol"/>
    <property type="evidence" value="ECO:0007669"/>
    <property type="project" value="TreeGrafter"/>
</dbReference>
<evidence type="ECO:0000313" key="6">
    <source>
        <dbReference type="Proteomes" id="UP001274896"/>
    </source>
</evidence>
<reference evidence="5" key="1">
    <citation type="submission" date="2023-06" db="EMBL/GenBank/DDBJ databases">
        <title>Male Hemibagrus guttatus genome.</title>
        <authorList>
            <person name="Bian C."/>
        </authorList>
    </citation>
    <scope>NUCLEOTIDE SEQUENCE</scope>
    <source>
        <strain evidence="5">Male_cb2023</strain>
        <tissue evidence="5">Muscle</tissue>
    </source>
</reference>
<dbReference type="GO" id="GO:0032259">
    <property type="term" value="P:methylation"/>
    <property type="evidence" value="ECO:0007669"/>
    <property type="project" value="UniProtKB-KW"/>
</dbReference>
<evidence type="ECO:0000313" key="5">
    <source>
        <dbReference type="EMBL" id="KAK3510386.1"/>
    </source>
</evidence>
<sequence length="93" mass="10416">MQSYTDALCGVTKLLRPGGVLVMVGVLGETFYFVDEIRFSCLRLSKENIEDVVSKLGFTVQEFNISPAEERENKVSDFEAFFVLVALKSTKTI</sequence>
<proteinExistence type="inferred from homology"/>
<keyword evidence="3" id="KW-0808">Transferase</keyword>
<keyword evidence="6" id="KW-1185">Reference proteome</keyword>
<evidence type="ECO:0000256" key="2">
    <source>
        <dbReference type="ARBA" id="ARBA00022603"/>
    </source>
</evidence>
<dbReference type="InterPro" id="IPR029063">
    <property type="entry name" value="SAM-dependent_MTases_sf"/>
</dbReference>
<keyword evidence="2" id="KW-0489">Methyltransferase</keyword>
<evidence type="ECO:0000256" key="1">
    <source>
        <dbReference type="ARBA" id="ARBA00007996"/>
    </source>
</evidence>
<comment type="similarity">
    <text evidence="1">Belongs to the class I-like SAM-binding methyltransferase superfamily. NNMT/PNMT/TEMT family.</text>
</comment>
<dbReference type="InterPro" id="IPR000940">
    <property type="entry name" value="NNMT_TEMT_trans"/>
</dbReference>
<dbReference type="Proteomes" id="UP001274896">
    <property type="component" value="Unassembled WGS sequence"/>
</dbReference>
<dbReference type="PANTHER" id="PTHR10867">
    <property type="entry name" value="NNMT/PNMT/TEMT FAMILY MEMBER"/>
    <property type="match status" value="1"/>
</dbReference>
<dbReference type="GO" id="GO:0008170">
    <property type="term" value="F:N-methyltransferase activity"/>
    <property type="evidence" value="ECO:0007669"/>
    <property type="project" value="TreeGrafter"/>
</dbReference>
<name>A0AAE0PY82_9TELE</name>
<dbReference type="AlphaFoldDB" id="A0AAE0PY82"/>
<accession>A0AAE0PY82</accession>
<evidence type="ECO:0000256" key="3">
    <source>
        <dbReference type="ARBA" id="ARBA00022679"/>
    </source>
</evidence>
<dbReference type="EMBL" id="JAUCMX010000025">
    <property type="protein sequence ID" value="KAK3510386.1"/>
    <property type="molecule type" value="Genomic_DNA"/>
</dbReference>
<comment type="caution">
    <text evidence="5">The sequence shown here is derived from an EMBL/GenBank/DDBJ whole genome shotgun (WGS) entry which is preliminary data.</text>
</comment>
<protein>
    <submittedName>
        <fullName evidence="5">Uncharacterized protein</fullName>
    </submittedName>
</protein>
<evidence type="ECO:0000256" key="4">
    <source>
        <dbReference type="ARBA" id="ARBA00022691"/>
    </source>
</evidence>
<gene>
    <name evidence="5" type="ORF">QTP70_005857</name>
</gene>
<dbReference type="SUPFAM" id="SSF53335">
    <property type="entry name" value="S-adenosyl-L-methionine-dependent methyltransferases"/>
    <property type="match status" value="1"/>
</dbReference>